<dbReference type="KEGG" id="lhi:JP39_00625"/>
<sequence length="253" mass="28714">MKTNNQVLLKNEINQMNMNIVIKLVALSSSTEIMEQMKFVTKRVGEHLQEIDEMFSPFRYDSLVSKFQRGDQTPLTSSNEFKEIYNSAVLSQQMTNGIYRPYFAGRFDPSEIVRNWAIEQVFNDELKPMLKNPEIVAVYLSGDDNSKFATKQSSDFRWQIDITEPKNNANVITTYYLQNGAIATAKNNDKQTTVIRSSLVEAGIWALVGTEASVDEFMPFVAHYNLTGIAVGTNIVNFNLGSIIDNKNLTVRR</sequence>
<organism evidence="1 2">
    <name type="scientific">Companilactobacillus heilongjiangensis</name>
    <dbReference type="NCBI Taxonomy" id="1074467"/>
    <lineage>
        <taxon>Bacteria</taxon>
        <taxon>Bacillati</taxon>
        <taxon>Bacillota</taxon>
        <taxon>Bacilli</taxon>
        <taxon>Lactobacillales</taxon>
        <taxon>Lactobacillaceae</taxon>
        <taxon>Companilactobacillus</taxon>
    </lineage>
</organism>
<dbReference type="EMBL" id="CP012559">
    <property type="protein sequence ID" value="ALB27996.1"/>
    <property type="molecule type" value="Genomic_DNA"/>
</dbReference>
<evidence type="ECO:0008006" key="3">
    <source>
        <dbReference type="Google" id="ProtNLM"/>
    </source>
</evidence>
<dbReference type="STRING" id="1074467.JP39_00625"/>
<accession>A0A0K2L9N0</accession>
<dbReference type="Gene3D" id="3.10.520.10">
    <property type="entry name" value="ApbE-like domains"/>
    <property type="match status" value="2"/>
</dbReference>
<gene>
    <name evidence="1" type="ORF">JP39_00625</name>
</gene>
<proteinExistence type="predicted"/>
<name>A0A0K2L9N0_9LACO</name>
<keyword evidence="2" id="KW-1185">Reference proteome</keyword>
<dbReference type="AlphaFoldDB" id="A0A0K2L9N0"/>
<evidence type="ECO:0000313" key="2">
    <source>
        <dbReference type="Proteomes" id="UP000061546"/>
    </source>
</evidence>
<reference evidence="1 2" key="1">
    <citation type="submission" date="2015-08" db="EMBL/GenBank/DDBJ databases">
        <title>Genomic sequence of Lactobacillus heilongjiangensis DSM 28069, isolated from Chinese traditional pickle.</title>
        <authorList>
            <person name="Jiang X."/>
            <person name="Zheng B."/>
            <person name="Cheng H."/>
        </authorList>
    </citation>
    <scope>NUCLEOTIDE SEQUENCE [LARGE SCALE GENOMIC DNA]</scope>
    <source>
        <strain evidence="1 2">DSM 28069</strain>
    </source>
</reference>
<protein>
    <recommendedName>
        <fullName evidence="3">FAD:protein FMN transferase</fullName>
    </recommendedName>
</protein>
<dbReference type="RefSeq" id="WP_041501029.1">
    <property type="nucleotide sequence ID" value="NZ_BJDV01000009.1"/>
</dbReference>
<dbReference type="InterPro" id="IPR003374">
    <property type="entry name" value="ApbE-like_sf"/>
</dbReference>
<dbReference type="Proteomes" id="UP000061546">
    <property type="component" value="Chromosome"/>
</dbReference>
<evidence type="ECO:0000313" key="1">
    <source>
        <dbReference type="EMBL" id="ALB27996.1"/>
    </source>
</evidence>
<dbReference type="SUPFAM" id="SSF143631">
    <property type="entry name" value="ApbE-like"/>
    <property type="match status" value="1"/>
</dbReference>